<comment type="caution">
    <text evidence="1">The sequence shown here is derived from an EMBL/GenBank/DDBJ whole genome shotgun (WGS) entry which is preliminary data.</text>
</comment>
<protein>
    <submittedName>
        <fullName evidence="1">Uncharacterized protein</fullName>
    </submittedName>
</protein>
<organism evidence="1 2">
    <name type="scientific">Plectosphaerella cucumerina</name>
    <dbReference type="NCBI Taxonomy" id="40658"/>
    <lineage>
        <taxon>Eukaryota</taxon>
        <taxon>Fungi</taxon>
        <taxon>Dikarya</taxon>
        <taxon>Ascomycota</taxon>
        <taxon>Pezizomycotina</taxon>
        <taxon>Sordariomycetes</taxon>
        <taxon>Hypocreomycetidae</taxon>
        <taxon>Glomerellales</taxon>
        <taxon>Plectosphaerellaceae</taxon>
        <taxon>Plectosphaerella</taxon>
    </lineage>
</organism>
<keyword evidence="2" id="KW-1185">Reference proteome</keyword>
<evidence type="ECO:0000313" key="2">
    <source>
        <dbReference type="Proteomes" id="UP000813385"/>
    </source>
</evidence>
<reference evidence="1" key="1">
    <citation type="journal article" date="2021" name="Nat. Commun.">
        <title>Genetic determinants of endophytism in the Arabidopsis root mycobiome.</title>
        <authorList>
            <person name="Mesny F."/>
            <person name="Miyauchi S."/>
            <person name="Thiergart T."/>
            <person name="Pickel B."/>
            <person name="Atanasova L."/>
            <person name="Karlsson M."/>
            <person name="Huettel B."/>
            <person name="Barry K.W."/>
            <person name="Haridas S."/>
            <person name="Chen C."/>
            <person name="Bauer D."/>
            <person name="Andreopoulos W."/>
            <person name="Pangilinan J."/>
            <person name="LaButti K."/>
            <person name="Riley R."/>
            <person name="Lipzen A."/>
            <person name="Clum A."/>
            <person name="Drula E."/>
            <person name="Henrissat B."/>
            <person name="Kohler A."/>
            <person name="Grigoriev I.V."/>
            <person name="Martin F.M."/>
            <person name="Hacquard S."/>
        </authorList>
    </citation>
    <scope>NUCLEOTIDE SEQUENCE</scope>
    <source>
        <strain evidence="1">MPI-CAGE-AT-0016</strain>
    </source>
</reference>
<dbReference type="EMBL" id="JAGPXD010000006">
    <property type="protein sequence ID" value="KAH7349465.1"/>
    <property type="molecule type" value="Genomic_DNA"/>
</dbReference>
<proteinExistence type="predicted"/>
<sequence>MSALRPSLESLPGGLPISGRRTCKCKVLESYAVQGSRKSWRKITARGWVRMRTASFNSFADELMMLAIRAAGFSSSASCSFHSGRVFFVVSSSAVGTRPRSRREERGGTEQEGHWHEALGCRMECQVCLYRYRYRAELVLWPVWYGDFPRV</sequence>
<gene>
    <name evidence="1" type="ORF">B0T11DRAFT_289256</name>
</gene>
<evidence type="ECO:0000313" key="1">
    <source>
        <dbReference type="EMBL" id="KAH7349465.1"/>
    </source>
</evidence>
<dbReference type="AlphaFoldDB" id="A0A8K0T353"/>
<dbReference type="Proteomes" id="UP000813385">
    <property type="component" value="Unassembled WGS sequence"/>
</dbReference>
<name>A0A8K0T353_9PEZI</name>
<accession>A0A8K0T353</accession>